<dbReference type="Proteomes" id="UP000028533">
    <property type="component" value="Unassembled WGS sequence"/>
</dbReference>
<evidence type="ECO:0000313" key="2">
    <source>
        <dbReference type="Proteomes" id="UP000028533"/>
    </source>
</evidence>
<organism evidence="1 2">
    <name type="scientific">Mycoplasma capricolum subsp. capricolum 14232</name>
    <dbReference type="NCBI Taxonomy" id="1188238"/>
    <lineage>
        <taxon>Bacteria</taxon>
        <taxon>Bacillati</taxon>
        <taxon>Mycoplasmatota</taxon>
        <taxon>Mollicutes</taxon>
        <taxon>Mycoplasmataceae</taxon>
        <taxon>Mycoplasma</taxon>
    </lineage>
</organism>
<sequence length="642" mass="77107">MSYKIKDLTFRSKKSSLDKVNLIADDGQIVDVVIDNEQQMNFFKKVLLGKKKNRTGRFQIDDFDIINRGFTRKNVEFIKHDTWIQRVIPSKWVLILSLLFDQNFLRSASVKYIGKKYEYLSLVASKGEINDKKLRQNIDNLISEYINIKTKEEQKALYDAINDLKKHNQKKYLEIPEQWPIQIKLLSKAIENLKTELRTASIMLMFQQTLWDNVYTLNELRDNCSCEYNAKHSSNKKLKKSWKKFTYQQTYYAVNKQLKIISAKIVELRTSIFHKNRKLNQFKAQWNFEFRKYLKALALLENDKPKRFTWAEQDKKQEYFIDWRKANHQTLIDIENKQKQEFIEPIRNTTKALGEEIIFLIHQYHERVLSDELEYVEKRKFLNMKKQKKKEIKSVFKQAVEKMTNSVNKYNIKFEWFIKSSVKYLSLNIVYLKILKAINLSKRNIIFSNITKHLSEKEFFQLFETIKSIRHNHLLMTFIFLNDSIEDVYNLDKKIYFVNNQLEVKPETQQELKKELKEIPIIDIFDILLKRSETNINKISYELIDKNQIKIQDRRWILNNCVLKNSGFVFFNPFKISLEFEDPNDLCLEVKIIKSKKYVDKFMHCAITKNKEKIYFYNKDKTFVENEKTMLYINKNAISNII</sequence>
<gene>
    <name evidence="1" type="ORF">MCAPa_1890</name>
</gene>
<comment type="caution">
    <text evidence="1">The sequence shown here is derived from an EMBL/GenBank/DDBJ whole genome shotgun (WGS) entry which is preliminary data.</text>
</comment>
<name>A0A084ERL7_MYCCA</name>
<evidence type="ECO:0000313" key="1">
    <source>
        <dbReference type="EMBL" id="KEZ20609.1"/>
    </source>
</evidence>
<reference evidence="1 2" key="1">
    <citation type="submission" date="2014-02" db="EMBL/GenBank/DDBJ databases">
        <title>Genome sequence of Mycoplasma capricolum subsp. capricolum strain 14232.</title>
        <authorList>
            <person name="Sirand-Pugnet P."/>
            <person name="Breton M."/>
            <person name="Dordet-Frisoni E."/>
            <person name="Baranowski E."/>
            <person name="Barre A."/>
            <person name="Couture C."/>
            <person name="Dupuy V."/>
            <person name="Gaurivaud P."/>
            <person name="Jacob D."/>
            <person name="Lemaitre C."/>
            <person name="Manso-Silvan L."/>
            <person name="Nikolski M."/>
            <person name="Nouvel L.-X."/>
            <person name="Poumarat F."/>
            <person name="Tardy F."/>
            <person name="Thebault P."/>
            <person name="Theil S."/>
            <person name="Citti C."/>
            <person name="Thiaucourt F."/>
            <person name="Blanchard A."/>
        </authorList>
    </citation>
    <scope>NUCLEOTIDE SEQUENCE [LARGE SCALE GENOMIC DNA]</scope>
    <source>
        <strain evidence="1 2">14232</strain>
    </source>
</reference>
<dbReference type="AlphaFoldDB" id="A0A084ERL7"/>
<proteinExistence type="predicted"/>
<protein>
    <submittedName>
        <fullName evidence="1">Uncharacterized protein</fullName>
    </submittedName>
</protein>
<accession>A0A084ERL7</accession>
<dbReference type="EMBL" id="JFDO01000004">
    <property type="protein sequence ID" value="KEZ20609.1"/>
    <property type="molecule type" value="Genomic_DNA"/>
</dbReference>
<dbReference type="RefSeq" id="WP_036431290.1">
    <property type="nucleotide sequence ID" value="NZ_JFDO01000004.1"/>
</dbReference>